<evidence type="ECO:0008006" key="2">
    <source>
        <dbReference type="Google" id="ProtNLM"/>
    </source>
</evidence>
<accession>A0A0F9BK45</accession>
<gene>
    <name evidence="1" type="ORF">LCGC14_2717650</name>
</gene>
<protein>
    <recommendedName>
        <fullName evidence="2">LamG-like jellyroll fold domain-containing protein</fullName>
    </recommendedName>
</protein>
<name>A0A0F9BK45_9ZZZZ</name>
<reference evidence="1" key="1">
    <citation type="journal article" date="2015" name="Nature">
        <title>Complex archaea that bridge the gap between prokaryotes and eukaryotes.</title>
        <authorList>
            <person name="Spang A."/>
            <person name="Saw J.H."/>
            <person name="Jorgensen S.L."/>
            <person name="Zaremba-Niedzwiedzka K."/>
            <person name="Martijn J."/>
            <person name="Lind A.E."/>
            <person name="van Eijk R."/>
            <person name="Schleper C."/>
            <person name="Guy L."/>
            <person name="Ettema T.J."/>
        </authorList>
    </citation>
    <scope>NUCLEOTIDE SEQUENCE</scope>
</reference>
<feature type="non-terminal residue" evidence="1">
    <location>
        <position position="1"/>
    </location>
</feature>
<evidence type="ECO:0000313" key="1">
    <source>
        <dbReference type="EMBL" id="KKK90969.1"/>
    </source>
</evidence>
<dbReference type="InterPro" id="IPR013320">
    <property type="entry name" value="ConA-like_dom_sf"/>
</dbReference>
<organism evidence="1">
    <name type="scientific">marine sediment metagenome</name>
    <dbReference type="NCBI Taxonomy" id="412755"/>
    <lineage>
        <taxon>unclassified sequences</taxon>
        <taxon>metagenomes</taxon>
        <taxon>ecological metagenomes</taxon>
    </lineage>
</organism>
<dbReference type="AlphaFoldDB" id="A0A0F9BK45"/>
<sequence length="90" mass="9525">FGVSPVAEEQILSFQLDGATAKLRKNDVEIGSSINYVDTDWNGDYGLGANYGGSAGMVGKMAEVVVYSPALSDADLAQLTSSYLQPRYGL</sequence>
<dbReference type="EMBL" id="LAZR01048862">
    <property type="protein sequence ID" value="KKK90969.1"/>
    <property type="molecule type" value="Genomic_DNA"/>
</dbReference>
<dbReference type="SUPFAM" id="SSF49899">
    <property type="entry name" value="Concanavalin A-like lectins/glucanases"/>
    <property type="match status" value="1"/>
</dbReference>
<proteinExistence type="predicted"/>
<comment type="caution">
    <text evidence="1">The sequence shown here is derived from an EMBL/GenBank/DDBJ whole genome shotgun (WGS) entry which is preliminary data.</text>
</comment>
<dbReference type="Gene3D" id="2.60.120.200">
    <property type="match status" value="1"/>
</dbReference>